<keyword evidence="3" id="KW-0238">DNA-binding</keyword>
<dbReference type="KEGG" id="pshq:F3W81_03670"/>
<dbReference type="AlphaFoldDB" id="A0A7L9WLR3"/>
<dbReference type="SUPFAM" id="SSF46785">
    <property type="entry name" value="Winged helix' DNA-binding domain"/>
    <property type="match status" value="1"/>
</dbReference>
<dbReference type="InterPro" id="IPR000847">
    <property type="entry name" value="LysR_HTH_N"/>
</dbReference>
<dbReference type="InterPro" id="IPR058163">
    <property type="entry name" value="LysR-type_TF_proteobact-type"/>
</dbReference>
<evidence type="ECO:0000259" key="5">
    <source>
        <dbReference type="PROSITE" id="PS50931"/>
    </source>
</evidence>
<dbReference type="PRINTS" id="PR00039">
    <property type="entry name" value="HTHLYSR"/>
</dbReference>
<dbReference type="EMBL" id="CP045201">
    <property type="protein sequence ID" value="QOL80000.1"/>
    <property type="molecule type" value="Genomic_DNA"/>
</dbReference>
<dbReference type="SUPFAM" id="SSF53850">
    <property type="entry name" value="Periplasmic binding protein-like II"/>
    <property type="match status" value="1"/>
</dbReference>
<evidence type="ECO:0000256" key="3">
    <source>
        <dbReference type="ARBA" id="ARBA00023125"/>
    </source>
</evidence>
<feature type="domain" description="HTH lysR-type" evidence="5">
    <location>
        <begin position="18"/>
        <end position="75"/>
    </location>
</feature>
<proteinExistence type="inferred from homology"/>
<name>A0A7L9WLR3_9RHOB</name>
<evidence type="ECO:0000256" key="1">
    <source>
        <dbReference type="ARBA" id="ARBA00009437"/>
    </source>
</evidence>
<dbReference type="PANTHER" id="PTHR30537:SF26">
    <property type="entry name" value="GLYCINE CLEAVAGE SYSTEM TRANSCRIPTIONAL ACTIVATOR"/>
    <property type="match status" value="1"/>
</dbReference>
<evidence type="ECO:0000256" key="4">
    <source>
        <dbReference type="ARBA" id="ARBA00023163"/>
    </source>
</evidence>
<gene>
    <name evidence="6" type="ORF">F3W81_03670</name>
</gene>
<dbReference type="InterPro" id="IPR005119">
    <property type="entry name" value="LysR_subst-bd"/>
</dbReference>
<dbReference type="Pfam" id="PF00126">
    <property type="entry name" value="HTH_1"/>
    <property type="match status" value="1"/>
</dbReference>
<dbReference type="PROSITE" id="PS50931">
    <property type="entry name" value="HTH_LYSR"/>
    <property type="match status" value="1"/>
</dbReference>
<dbReference type="Proteomes" id="UP000594118">
    <property type="component" value="Chromosome"/>
</dbReference>
<dbReference type="Gene3D" id="1.10.10.10">
    <property type="entry name" value="Winged helix-like DNA-binding domain superfamily/Winged helix DNA-binding domain"/>
    <property type="match status" value="1"/>
</dbReference>
<dbReference type="FunFam" id="1.10.10.10:FF:000001">
    <property type="entry name" value="LysR family transcriptional regulator"/>
    <property type="match status" value="1"/>
</dbReference>
<comment type="similarity">
    <text evidence="1">Belongs to the LysR transcriptional regulatory family.</text>
</comment>
<evidence type="ECO:0000313" key="7">
    <source>
        <dbReference type="Proteomes" id="UP000594118"/>
    </source>
</evidence>
<dbReference type="GO" id="GO:0006351">
    <property type="term" value="P:DNA-templated transcription"/>
    <property type="evidence" value="ECO:0007669"/>
    <property type="project" value="TreeGrafter"/>
</dbReference>
<evidence type="ECO:0000256" key="2">
    <source>
        <dbReference type="ARBA" id="ARBA00023015"/>
    </source>
</evidence>
<evidence type="ECO:0000313" key="6">
    <source>
        <dbReference type="EMBL" id="QOL80000.1"/>
    </source>
</evidence>
<sequence>MVVFFQSCKGGPMRRVLPSLPSLTVFEASARHGSFTRAGEELNMSQSAVSKRIAGLESWLGTQLFERVRQRIVLTEAGAHYLSRIREALEIMEEATMETLSFRPGGVTLNIATLPSFGNHWLLPRMAGFTALHPDISLNVTSRQWPFDMMQENIDAAIFYAEASWPGGPSDRLFGEEMTPVCAPGLIAAEDTAALDLLPLLHHRARPRDWKHWLEAGDLNSTDAFRGSRFDTFDMIIRGARHGLGVGLVPSFMAQEHIDARELDRPFQRAMPTPGSYFLVHPERKIEMPALAALRRWMLEEAKTAQGPEVHSPKE</sequence>
<dbReference type="PANTHER" id="PTHR30537">
    <property type="entry name" value="HTH-TYPE TRANSCRIPTIONAL REGULATOR"/>
    <property type="match status" value="1"/>
</dbReference>
<keyword evidence="4" id="KW-0804">Transcription</keyword>
<accession>A0A7L9WLR3</accession>
<dbReference type="GO" id="GO:0043565">
    <property type="term" value="F:sequence-specific DNA binding"/>
    <property type="evidence" value="ECO:0007669"/>
    <property type="project" value="TreeGrafter"/>
</dbReference>
<reference evidence="6 7" key="1">
    <citation type="submission" date="2019-10" db="EMBL/GenBank/DDBJ databases">
        <title>Pseudopuniceibacterium sp. HQ09 islated from Antarctica.</title>
        <authorList>
            <person name="Liao L."/>
            <person name="Su S."/>
            <person name="Chen B."/>
            <person name="Yu Y."/>
        </authorList>
    </citation>
    <scope>NUCLEOTIDE SEQUENCE [LARGE SCALE GENOMIC DNA]</scope>
    <source>
        <strain evidence="6 7">HQ09</strain>
    </source>
</reference>
<keyword evidence="7" id="KW-1185">Reference proteome</keyword>
<keyword evidence="2" id="KW-0805">Transcription regulation</keyword>
<dbReference type="GO" id="GO:0003700">
    <property type="term" value="F:DNA-binding transcription factor activity"/>
    <property type="evidence" value="ECO:0007669"/>
    <property type="project" value="InterPro"/>
</dbReference>
<dbReference type="InterPro" id="IPR036390">
    <property type="entry name" value="WH_DNA-bd_sf"/>
</dbReference>
<protein>
    <submittedName>
        <fullName evidence="6">LysR family transcriptional regulator</fullName>
    </submittedName>
</protein>
<dbReference type="Gene3D" id="3.40.190.10">
    <property type="entry name" value="Periplasmic binding protein-like II"/>
    <property type="match status" value="2"/>
</dbReference>
<dbReference type="InterPro" id="IPR036388">
    <property type="entry name" value="WH-like_DNA-bd_sf"/>
</dbReference>
<organism evidence="6 7">
    <name type="scientific">Pseudooceanicola spongiae</name>
    <dbReference type="NCBI Taxonomy" id="2613965"/>
    <lineage>
        <taxon>Bacteria</taxon>
        <taxon>Pseudomonadati</taxon>
        <taxon>Pseudomonadota</taxon>
        <taxon>Alphaproteobacteria</taxon>
        <taxon>Rhodobacterales</taxon>
        <taxon>Paracoccaceae</taxon>
        <taxon>Pseudooceanicola</taxon>
    </lineage>
</organism>
<dbReference type="Pfam" id="PF03466">
    <property type="entry name" value="LysR_substrate"/>
    <property type="match status" value="1"/>
</dbReference>